<sequence>MIFVALYVDDLVLASNNDELLKSTKEALSSRFDMTDLGHLRYFLGMEIIEGCRVLVLRTSNRSTQTGSIRTHADYATTDYATVDYATCGYKIVGTRWASTWRSLIG</sequence>
<comment type="caution">
    <text evidence="2">The sequence shown here is derived from an EMBL/GenBank/DDBJ whole genome shotgun (WGS) entry which is preliminary data.</text>
</comment>
<dbReference type="Pfam" id="PF07727">
    <property type="entry name" value="RVT_2"/>
    <property type="match status" value="1"/>
</dbReference>
<dbReference type="InterPro" id="IPR013103">
    <property type="entry name" value="RVT_2"/>
</dbReference>
<dbReference type="OrthoDB" id="116659at2759"/>
<evidence type="ECO:0000313" key="3">
    <source>
        <dbReference type="Proteomes" id="UP001165083"/>
    </source>
</evidence>
<proteinExistence type="predicted"/>
<evidence type="ECO:0000259" key="1">
    <source>
        <dbReference type="Pfam" id="PF07727"/>
    </source>
</evidence>
<gene>
    <name evidence="2" type="ORF">Plil01_001690300</name>
</gene>
<evidence type="ECO:0000313" key="2">
    <source>
        <dbReference type="EMBL" id="GMF43855.1"/>
    </source>
</evidence>
<dbReference type="SUPFAM" id="SSF56672">
    <property type="entry name" value="DNA/RNA polymerases"/>
    <property type="match status" value="1"/>
</dbReference>
<protein>
    <submittedName>
        <fullName evidence="2">Unnamed protein product</fullName>
    </submittedName>
</protein>
<dbReference type="Proteomes" id="UP001165083">
    <property type="component" value="Unassembled WGS sequence"/>
</dbReference>
<dbReference type="AlphaFoldDB" id="A0A9W6XRY0"/>
<reference evidence="2" key="1">
    <citation type="submission" date="2023-04" db="EMBL/GenBank/DDBJ databases">
        <title>Phytophthora lilii NBRC 32176.</title>
        <authorList>
            <person name="Ichikawa N."/>
            <person name="Sato H."/>
            <person name="Tonouchi N."/>
        </authorList>
    </citation>
    <scope>NUCLEOTIDE SEQUENCE</scope>
    <source>
        <strain evidence="2">NBRC 32176</strain>
    </source>
</reference>
<keyword evidence="3" id="KW-1185">Reference proteome</keyword>
<dbReference type="InterPro" id="IPR043502">
    <property type="entry name" value="DNA/RNA_pol_sf"/>
</dbReference>
<feature type="domain" description="Reverse transcriptase Ty1/copia-type" evidence="1">
    <location>
        <begin position="2"/>
        <end position="58"/>
    </location>
</feature>
<name>A0A9W6XRY0_9STRA</name>
<accession>A0A9W6XRY0</accession>
<dbReference type="EMBL" id="BSXW01002786">
    <property type="protein sequence ID" value="GMF43855.1"/>
    <property type="molecule type" value="Genomic_DNA"/>
</dbReference>
<organism evidence="2 3">
    <name type="scientific">Phytophthora lilii</name>
    <dbReference type="NCBI Taxonomy" id="2077276"/>
    <lineage>
        <taxon>Eukaryota</taxon>
        <taxon>Sar</taxon>
        <taxon>Stramenopiles</taxon>
        <taxon>Oomycota</taxon>
        <taxon>Peronosporomycetes</taxon>
        <taxon>Peronosporales</taxon>
        <taxon>Peronosporaceae</taxon>
        <taxon>Phytophthora</taxon>
    </lineage>
</organism>